<name>A0A7X1A3F3_9LIST</name>
<dbReference type="RefSeq" id="WP_185617820.1">
    <property type="nucleotide sequence ID" value="NZ_JAARMV010000001.1"/>
</dbReference>
<protein>
    <submittedName>
        <fullName evidence="1">Uncharacterized protein</fullName>
    </submittedName>
</protein>
<dbReference type="EMBL" id="JAARMV010000001">
    <property type="protein sequence ID" value="MBC2370547.1"/>
    <property type="molecule type" value="Genomic_DNA"/>
</dbReference>
<gene>
    <name evidence="1" type="ORF">HBP98_00880</name>
</gene>
<accession>A0A7X1A3F3</accession>
<sequence length="78" mass="8793">MKLITTIIYDNGIKSTYETDYTKETETELNEAAEIIDEIYKSNGKGYITLPTKSESGGVFINLTKTSSIEFEVKEESK</sequence>
<organism evidence="1 2">
    <name type="scientific">Listeria booriae</name>
    <dbReference type="NCBI Taxonomy" id="1552123"/>
    <lineage>
        <taxon>Bacteria</taxon>
        <taxon>Bacillati</taxon>
        <taxon>Bacillota</taxon>
        <taxon>Bacilli</taxon>
        <taxon>Bacillales</taxon>
        <taxon>Listeriaceae</taxon>
        <taxon>Listeria</taxon>
    </lineage>
</organism>
<dbReference type="AlphaFoldDB" id="A0A7X1A3F3"/>
<comment type="caution">
    <text evidence="1">The sequence shown here is derived from an EMBL/GenBank/DDBJ whole genome shotgun (WGS) entry which is preliminary data.</text>
</comment>
<proteinExistence type="predicted"/>
<dbReference type="Proteomes" id="UP000546244">
    <property type="component" value="Unassembled WGS sequence"/>
</dbReference>
<reference evidence="1 2" key="1">
    <citation type="submission" date="2020-03" db="EMBL/GenBank/DDBJ databases">
        <title>Soil Listeria distribution.</title>
        <authorList>
            <person name="Liao J."/>
            <person name="Wiedmann M."/>
        </authorList>
    </citation>
    <scope>NUCLEOTIDE SEQUENCE [LARGE SCALE GENOMIC DNA]</scope>
    <source>
        <strain evidence="1 2">FSL L7-1850</strain>
    </source>
</reference>
<evidence type="ECO:0000313" key="2">
    <source>
        <dbReference type="Proteomes" id="UP000546244"/>
    </source>
</evidence>
<evidence type="ECO:0000313" key="1">
    <source>
        <dbReference type="EMBL" id="MBC2370547.1"/>
    </source>
</evidence>